<dbReference type="GO" id="GO:0020037">
    <property type="term" value="F:heme binding"/>
    <property type="evidence" value="ECO:0007669"/>
    <property type="project" value="InterPro"/>
</dbReference>
<dbReference type="Pfam" id="PF03150">
    <property type="entry name" value="CCP_MauG"/>
    <property type="match status" value="1"/>
</dbReference>
<keyword evidence="4" id="KW-0732">Signal</keyword>
<dbReference type="Proteomes" id="UP000321907">
    <property type="component" value="Unassembled WGS sequence"/>
</dbReference>
<feature type="domain" description="Cytochrome c" evidence="8">
    <location>
        <begin position="267"/>
        <end position="393"/>
    </location>
</feature>
<accession>A0A5C7FA10</accession>
<sequence>MNKLLTLITLGGIGLSLTSCLEENITVVSPDVDGYSNPQSLEFNESEYATLSQTLDIDRVITMSSVNVPLHIGMTSGLSTVDQTSSDARKALLGRVLFHDSRLSATGETTCESCHKQAAAFSDDVAFSRGINGAVTKRNSIALGSVPTFAPVISGYGSSGDEQTASVDGDVKFFWDERANTIKEQSEATIQDELEMGKDLHELSSELKNLEMYKILSMKAFGTTDLTPDRITLALEKFTSSIVSMNTRFDEMRDQELFGGPSTVFSPEERLGAQLFRQNCSTCHGDEMGKPRINVASNGLDEVYTDKGVGALSGNLRESGVFKVPFLRNVALTGPYMHDGRFETLREVIDHYSEGIQDHINLHPFLKENNRPRRMNFTENEKDALIAFLNMATDHTVLTDPKLSDPFRQ</sequence>
<dbReference type="AlphaFoldDB" id="A0A5C7FA10"/>
<protein>
    <submittedName>
        <fullName evidence="9">C-type cytochrome</fullName>
    </submittedName>
</protein>
<dbReference type="GO" id="GO:0046872">
    <property type="term" value="F:metal ion binding"/>
    <property type="evidence" value="ECO:0007669"/>
    <property type="project" value="UniProtKB-KW"/>
</dbReference>
<dbReference type="Pfam" id="PF00034">
    <property type="entry name" value="Cytochrom_C"/>
    <property type="match status" value="1"/>
</dbReference>
<proteinExistence type="predicted"/>
<dbReference type="InterPro" id="IPR036909">
    <property type="entry name" value="Cyt_c-like_dom_sf"/>
</dbReference>
<evidence type="ECO:0000256" key="4">
    <source>
        <dbReference type="ARBA" id="ARBA00022729"/>
    </source>
</evidence>
<comment type="caution">
    <text evidence="9">The sequence shown here is derived from an EMBL/GenBank/DDBJ whole genome shotgun (WGS) entry which is preliminary data.</text>
</comment>
<evidence type="ECO:0000313" key="10">
    <source>
        <dbReference type="Proteomes" id="UP000321907"/>
    </source>
</evidence>
<evidence type="ECO:0000256" key="7">
    <source>
        <dbReference type="PROSITE-ProRule" id="PRU00433"/>
    </source>
</evidence>
<dbReference type="InterPro" id="IPR009056">
    <property type="entry name" value="Cyt_c-like_dom"/>
</dbReference>
<evidence type="ECO:0000256" key="5">
    <source>
        <dbReference type="ARBA" id="ARBA00023002"/>
    </source>
</evidence>
<dbReference type="GO" id="GO:0004130">
    <property type="term" value="F:cytochrome-c peroxidase activity"/>
    <property type="evidence" value="ECO:0007669"/>
    <property type="project" value="TreeGrafter"/>
</dbReference>
<keyword evidence="2 7" id="KW-0349">Heme</keyword>
<keyword evidence="5" id="KW-0560">Oxidoreductase</keyword>
<dbReference type="GO" id="GO:0009055">
    <property type="term" value="F:electron transfer activity"/>
    <property type="evidence" value="ECO:0007669"/>
    <property type="project" value="InterPro"/>
</dbReference>
<keyword evidence="3 7" id="KW-0479">Metal-binding</keyword>
<dbReference type="PANTHER" id="PTHR30600:SF10">
    <property type="entry name" value="BLL6722 PROTEIN"/>
    <property type="match status" value="1"/>
</dbReference>
<dbReference type="OrthoDB" id="9805202at2"/>
<gene>
    <name evidence="9" type="ORF">FUA23_18090</name>
</gene>
<dbReference type="PANTHER" id="PTHR30600">
    <property type="entry name" value="CYTOCHROME C PEROXIDASE-RELATED"/>
    <property type="match status" value="1"/>
</dbReference>
<dbReference type="SUPFAM" id="SSF46626">
    <property type="entry name" value="Cytochrome c"/>
    <property type="match status" value="2"/>
</dbReference>
<evidence type="ECO:0000313" key="9">
    <source>
        <dbReference type="EMBL" id="TXF87611.1"/>
    </source>
</evidence>
<dbReference type="RefSeq" id="WP_147932176.1">
    <property type="nucleotide sequence ID" value="NZ_VOXD01000034.1"/>
</dbReference>
<name>A0A5C7FA10_9BACT</name>
<dbReference type="GO" id="GO:0030313">
    <property type="term" value="C:cell envelope"/>
    <property type="evidence" value="ECO:0007669"/>
    <property type="project" value="UniProtKB-SubCell"/>
</dbReference>
<evidence type="ECO:0000256" key="6">
    <source>
        <dbReference type="ARBA" id="ARBA00023004"/>
    </source>
</evidence>
<comment type="subcellular location">
    <subcellularLocation>
        <location evidence="1">Cell envelope</location>
    </subcellularLocation>
</comment>
<dbReference type="InterPro" id="IPR051395">
    <property type="entry name" value="Cytochrome_c_Peroxidase/MauG"/>
</dbReference>
<evidence type="ECO:0000259" key="8">
    <source>
        <dbReference type="PROSITE" id="PS51007"/>
    </source>
</evidence>
<dbReference type="PROSITE" id="PS51007">
    <property type="entry name" value="CYTC"/>
    <property type="match status" value="1"/>
</dbReference>
<reference evidence="9 10" key="1">
    <citation type="submission" date="2019-08" db="EMBL/GenBank/DDBJ databases">
        <title>Lewinella sp. strain SSH13 Genome sequencing and assembly.</title>
        <authorList>
            <person name="Kim I."/>
        </authorList>
    </citation>
    <scope>NUCLEOTIDE SEQUENCE [LARGE SCALE GENOMIC DNA]</scope>
    <source>
        <strain evidence="9 10">SSH13</strain>
    </source>
</reference>
<dbReference type="InterPro" id="IPR004852">
    <property type="entry name" value="Di-haem_cyt_c_peroxidsae"/>
</dbReference>
<dbReference type="Gene3D" id="1.10.760.10">
    <property type="entry name" value="Cytochrome c-like domain"/>
    <property type="match status" value="2"/>
</dbReference>
<evidence type="ECO:0000256" key="2">
    <source>
        <dbReference type="ARBA" id="ARBA00022617"/>
    </source>
</evidence>
<dbReference type="PROSITE" id="PS51257">
    <property type="entry name" value="PROKAR_LIPOPROTEIN"/>
    <property type="match status" value="1"/>
</dbReference>
<keyword evidence="10" id="KW-1185">Reference proteome</keyword>
<evidence type="ECO:0000256" key="3">
    <source>
        <dbReference type="ARBA" id="ARBA00022723"/>
    </source>
</evidence>
<organism evidence="9 10">
    <name type="scientific">Neolewinella aurantiaca</name>
    <dbReference type="NCBI Taxonomy" id="2602767"/>
    <lineage>
        <taxon>Bacteria</taxon>
        <taxon>Pseudomonadati</taxon>
        <taxon>Bacteroidota</taxon>
        <taxon>Saprospiria</taxon>
        <taxon>Saprospirales</taxon>
        <taxon>Lewinellaceae</taxon>
        <taxon>Neolewinella</taxon>
    </lineage>
</organism>
<keyword evidence="6 7" id="KW-0408">Iron</keyword>
<dbReference type="EMBL" id="VOXD01000034">
    <property type="protein sequence ID" value="TXF87611.1"/>
    <property type="molecule type" value="Genomic_DNA"/>
</dbReference>
<evidence type="ECO:0000256" key="1">
    <source>
        <dbReference type="ARBA" id="ARBA00004196"/>
    </source>
</evidence>